<proteinExistence type="predicted"/>
<accession>A0A6C0BPZ3</accession>
<name>A0A6C0BPZ3_9ZZZZ</name>
<reference evidence="1" key="1">
    <citation type="journal article" date="2020" name="Nature">
        <title>Giant virus diversity and host interactions through global metagenomics.</title>
        <authorList>
            <person name="Schulz F."/>
            <person name="Roux S."/>
            <person name="Paez-Espino D."/>
            <person name="Jungbluth S."/>
            <person name="Walsh D.A."/>
            <person name="Denef V.J."/>
            <person name="McMahon K.D."/>
            <person name="Konstantinidis K.T."/>
            <person name="Eloe-Fadrosh E.A."/>
            <person name="Kyrpides N.C."/>
            <person name="Woyke T."/>
        </authorList>
    </citation>
    <scope>NUCLEOTIDE SEQUENCE</scope>
    <source>
        <strain evidence="1">GVMAG-M-3300018080-19</strain>
    </source>
</reference>
<sequence>MSRKRKRASPEPTTLGLYMPTDMVSLVRKYVPWKWCPGLDCYHSAEVIYCPCGTRFCASCQPPTCEDCGLGFQCDSCRENNECTLCGEPVCWSHNHVLTVNLEHLVCKDCQPELLTCNSCGTMYLPDTDHVVCTNCEGTVMGCCGHEKCAACGEIDCSECGTEVCGKCQEARCRHCGFGYCDCSSNADHM</sequence>
<evidence type="ECO:0000313" key="1">
    <source>
        <dbReference type="EMBL" id="QHS93679.1"/>
    </source>
</evidence>
<dbReference type="AlphaFoldDB" id="A0A6C0BPZ3"/>
<dbReference type="EMBL" id="MN739208">
    <property type="protein sequence ID" value="QHS93679.1"/>
    <property type="molecule type" value="Genomic_DNA"/>
</dbReference>
<organism evidence="1">
    <name type="scientific">viral metagenome</name>
    <dbReference type="NCBI Taxonomy" id="1070528"/>
    <lineage>
        <taxon>unclassified sequences</taxon>
        <taxon>metagenomes</taxon>
        <taxon>organismal metagenomes</taxon>
    </lineage>
</organism>
<protein>
    <submittedName>
        <fullName evidence="1">Uncharacterized protein</fullName>
    </submittedName>
</protein>